<reference evidence="2 3" key="1">
    <citation type="submission" date="2016-03" db="EMBL/GenBank/DDBJ databases">
        <title>Genome sequencing of Devosia sp. S37.</title>
        <authorList>
            <person name="Mohd Nor M."/>
        </authorList>
    </citation>
    <scope>NUCLEOTIDE SEQUENCE [LARGE SCALE GENOMIC DNA]</scope>
    <source>
        <strain evidence="2 3">S37</strain>
    </source>
</reference>
<comment type="similarity">
    <text evidence="1">Belongs to the RutC family.</text>
</comment>
<dbReference type="Gene3D" id="3.30.1330.40">
    <property type="entry name" value="RutC-like"/>
    <property type="match status" value="1"/>
</dbReference>
<protein>
    <recommendedName>
        <fullName evidence="4">Reactive intermediate/imine deaminase</fullName>
    </recommendedName>
</protein>
<dbReference type="PANTHER" id="PTHR11803">
    <property type="entry name" value="2-IMINOBUTANOATE/2-IMINOPROPANOATE DEAMINASE RIDA"/>
    <property type="match status" value="1"/>
</dbReference>
<dbReference type="STRING" id="1770058.A3840_18850"/>
<evidence type="ECO:0000313" key="3">
    <source>
        <dbReference type="Proteomes" id="UP000078389"/>
    </source>
</evidence>
<accession>A0A178HJD1</accession>
<name>A0A178HJD1_9HYPH</name>
<proteinExistence type="inferred from homology"/>
<evidence type="ECO:0000256" key="1">
    <source>
        <dbReference type="ARBA" id="ARBA00010552"/>
    </source>
</evidence>
<sequence>MSGLFPARHIVLTHDAPVVSAPISQGVVHNGVLYTGGQAGLDPTTCKPVAEDFESQARQALQNLDAVARAAGTSLDMALKVTVYLARMEDYPALNAIYARVFRSEPPARKVIETRLLAGLLVEFDAIIALPAGG</sequence>
<dbReference type="OrthoDB" id="9803101at2"/>
<dbReference type="EMBL" id="LVVY01000151">
    <property type="protein sequence ID" value="OAM72983.1"/>
    <property type="molecule type" value="Genomic_DNA"/>
</dbReference>
<dbReference type="AlphaFoldDB" id="A0A178HJD1"/>
<dbReference type="InterPro" id="IPR035959">
    <property type="entry name" value="RutC-like_sf"/>
</dbReference>
<evidence type="ECO:0000313" key="2">
    <source>
        <dbReference type="EMBL" id="OAM72983.1"/>
    </source>
</evidence>
<comment type="caution">
    <text evidence="2">The sequence shown here is derived from an EMBL/GenBank/DDBJ whole genome shotgun (WGS) entry which is preliminary data.</text>
</comment>
<keyword evidence="3" id="KW-1185">Reference proteome</keyword>
<dbReference type="SUPFAM" id="SSF55298">
    <property type="entry name" value="YjgF-like"/>
    <property type="match status" value="1"/>
</dbReference>
<evidence type="ECO:0008006" key="4">
    <source>
        <dbReference type="Google" id="ProtNLM"/>
    </source>
</evidence>
<dbReference type="Proteomes" id="UP000078389">
    <property type="component" value="Unassembled WGS sequence"/>
</dbReference>
<dbReference type="Pfam" id="PF01042">
    <property type="entry name" value="Ribonuc_L-PSP"/>
    <property type="match status" value="1"/>
</dbReference>
<dbReference type="InterPro" id="IPR006175">
    <property type="entry name" value="YjgF/YER057c/UK114"/>
</dbReference>
<dbReference type="RefSeq" id="WP_067460788.1">
    <property type="nucleotide sequence ID" value="NZ_LVVY01000151.1"/>
</dbReference>
<organism evidence="2 3">
    <name type="scientific">Devosia elaeis</name>
    <dbReference type="NCBI Taxonomy" id="1770058"/>
    <lineage>
        <taxon>Bacteria</taxon>
        <taxon>Pseudomonadati</taxon>
        <taxon>Pseudomonadota</taxon>
        <taxon>Alphaproteobacteria</taxon>
        <taxon>Hyphomicrobiales</taxon>
        <taxon>Devosiaceae</taxon>
        <taxon>Devosia</taxon>
    </lineage>
</organism>
<dbReference type="PANTHER" id="PTHR11803:SF58">
    <property type="entry name" value="PROTEIN HMF1-RELATED"/>
    <property type="match status" value="1"/>
</dbReference>
<gene>
    <name evidence="2" type="ORF">A3840_18850</name>
</gene>
<dbReference type="CDD" id="cd00448">
    <property type="entry name" value="YjgF_YER057c_UK114_family"/>
    <property type="match status" value="1"/>
</dbReference>
<dbReference type="GO" id="GO:0019239">
    <property type="term" value="F:deaminase activity"/>
    <property type="evidence" value="ECO:0007669"/>
    <property type="project" value="TreeGrafter"/>
</dbReference>
<dbReference type="GO" id="GO:0005829">
    <property type="term" value="C:cytosol"/>
    <property type="evidence" value="ECO:0007669"/>
    <property type="project" value="TreeGrafter"/>
</dbReference>